<dbReference type="EMBL" id="JAWWNJ010000006">
    <property type="protein sequence ID" value="KAK7053688.1"/>
    <property type="molecule type" value="Genomic_DNA"/>
</dbReference>
<feature type="compositionally biased region" description="Basic and acidic residues" evidence="1">
    <location>
        <begin position="1"/>
        <end position="10"/>
    </location>
</feature>
<evidence type="ECO:0000256" key="1">
    <source>
        <dbReference type="SAM" id="MobiDB-lite"/>
    </source>
</evidence>
<feature type="region of interest" description="Disordered" evidence="1">
    <location>
        <begin position="165"/>
        <end position="188"/>
    </location>
</feature>
<sequence>MRLENIEREQSLTAPAKEYKRVTENQPKPSNRTVPLPRTKHFFNSLPHTVKKNPPNMQLTRSMASLFAVVSLAAATAVPRRRVRRQHPRCASQICARGGSPRGPAELVKQLRSVHCETSGGSPSTGDAQAGVAVHPGPRPRQLLLPEQRRRIVVHDYVTALVRRASASATTAPASASRDATSAMTLETDCSTSRTAALPAGALRMGGRTFRSSRRPFHS</sequence>
<feature type="compositionally biased region" description="Polar residues" evidence="1">
    <location>
        <begin position="24"/>
        <end position="33"/>
    </location>
</feature>
<proteinExistence type="predicted"/>
<keyword evidence="3" id="KW-1185">Reference proteome</keyword>
<dbReference type="AlphaFoldDB" id="A0AAW0DM43"/>
<name>A0AAW0DM43_9AGAR</name>
<reference evidence="2 3" key="1">
    <citation type="journal article" date="2024" name="J Genomics">
        <title>Draft genome sequencing and assembly of Favolaschia claudopus CIRM-BRFM 2984 isolated from oak limbs.</title>
        <authorList>
            <person name="Navarro D."/>
            <person name="Drula E."/>
            <person name="Chaduli D."/>
            <person name="Cazenave R."/>
            <person name="Ahrendt S."/>
            <person name="Wang J."/>
            <person name="Lipzen A."/>
            <person name="Daum C."/>
            <person name="Barry K."/>
            <person name="Grigoriev I.V."/>
            <person name="Favel A."/>
            <person name="Rosso M.N."/>
            <person name="Martin F."/>
        </authorList>
    </citation>
    <scope>NUCLEOTIDE SEQUENCE [LARGE SCALE GENOMIC DNA]</scope>
    <source>
        <strain evidence="2 3">CIRM-BRFM 2984</strain>
    </source>
</reference>
<evidence type="ECO:0000313" key="2">
    <source>
        <dbReference type="EMBL" id="KAK7053688.1"/>
    </source>
</evidence>
<feature type="compositionally biased region" description="Low complexity" evidence="1">
    <location>
        <begin position="165"/>
        <end position="183"/>
    </location>
</feature>
<dbReference type="Proteomes" id="UP001362999">
    <property type="component" value="Unassembled WGS sequence"/>
</dbReference>
<accession>A0AAW0DM43</accession>
<organism evidence="2 3">
    <name type="scientific">Favolaschia claudopus</name>
    <dbReference type="NCBI Taxonomy" id="2862362"/>
    <lineage>
        <taxon>Eukaryota</taxon>
        <taxon>Fungi</taxon>
        <taxon>Dikarya</taxon>
        <taxon>Basidiomycota</taxon>
        <taxon>Agaricomycotina</taxon>
        <taxon>Agaricomycetes</taxon>
        <taxon>Agaricomycetidae</taxon>
        <taxon>Agaricales</taxon>
        <taxon>Marasmiineae</taxon>
        <taxon>Mycenaceae</taxon>
        <taxon>Favolaschia</taxon>
    </lineage>
</organism>
<feature type="region of interest" description="Disordered" evidence="1">
    <location>
        <begin position="1"/>
        <end position="40"/>
    </location>
</feature>
<comment type="caution">
    <text evidence="2">The sequence shown here is derived from an EMBL/GenBank/DDBJ whole genome shotgun (WGS) entry which is preliminary data.</text>
</comment>
<protein>
    <submittedName>
        <fullName evidence="2">Uncharacterized protein</fullName>
    </submittedName>
</protein>
<gene>
    <name evidence="2" type="ORF">R3P38DRAFT_3343185</name>
</gene>
<evidence type="ECO:0000313" key="3">
    <source>
        <dbReference type="Proteomes" id="UP001362999"/>
    </source>
</evidence>